<name>A0ABT3SFE2_9MYCO</name>
<comment type="caution">
    <text evidence="1">The sequence shown here is derived from an EMBL/GenBank/DDBJ whole genome shotgun (WGS) entry which is preliminary data.</text>
</comment>
<sequence length="103" mass="11158">MTVNGLNVDPAKLREAATYYDDVADKCAAARAEHGRTVAESESWGPLFAESRRATVEAVNARESALLAEESKNRAMADQLRASAAQFEAMEEQNTANLTISPE</sequence>
<reference evidence="1 2" key="1">
    <citation type="submission" date="2022-11" db="EMBL/GenBank/DDBJ databases">
        <title>Mycobacterium sp. nov.</title>
        <authorList>
            <person name="Papic B."/>
            <person name="Spicic S."/>
            <person name="Duvnjak S."/>
        </authorList>
    </citation>
    <scope>NUCLEOTIDE SEQUENCE [LARGE SCALE GENOMIC DNA]</scope>
    <source>
        <strain evidence="1 2">CVI_P4</strain>
    </source>
</reference>
<proteinExistence type="predicted"/>
<accession>A0ABT3SFE2</accession>
<gene>
    <name evidence="1" type="ORF">ORI27_16100</name>
</gene>
<dbReference type="RefSeq" id="WP_265997829.1">
    <property type="nucleotide sequence ID" value="NZ_JAPJDN010000012.1"/>
</dbReference>
<organism evidence="1 2">
    <name type="scientific">Mycobacterium pinniadriaticum</name>
    <dbReference type="NCBI Taxonomy" id="2994102"/>
    <lineage>
        <taxon>Bacteria</taxon>
        <taxon>Bacillati</taxon>
        <taxon>Actinomycetota</taxon>
        <taxon>Actinomycetes</taxon>
        <taxon>Mycobacteriales</taxon>
        <taxon>Mycobacteriaceae</taxon>
        <taxon>Mycobacterium</taxon>
    </lineage>
</organism>
<protein>
    <submittedName>
        <fullName evidence="1">Type VII secretion target</fullName>
    </submittedName>
</protein>
<dbReference type="Proteomes" id="UP001300745">
    <property type="component" value="Unassembled WGS sequence"/>
</dbReference>
<dbReference type="EMBL" id="JAPJDO010000012">
    <property type="protein sequence ID" value="MCX2938231.1"/>
    <property type="molecule type" value="Genomic_DNA"/>
</dbReference>
<evidence type="ECO:0000313" key="2">
    <source>
        <dbReference type="Proteomes" id="UP001300745"/>
    </source>
</evidence>
<dbReference type="Pfam" id="PF10824">
    <property type="entry name" value="T7SS_ESX_EspC"/>
    <property type="match status" value="1"/>
</dbReference>
<keyword evidence="2" id="KW-1185">Reference proteome</keyword>
<dbReference type="InterPro" id="IPR022536">
    <property type="entry name" value="EspC"/>
</dbReference>
<evidence type="ECO:0000313" key="1">
    <source>
        <dbReference type="EMBL" id="MCX2938231.1"/>
    </source>
</evidence>